<reference evidence="1 2" key="1">
    <citation type="submission" date="2018-01" db="EMBL/GenBank/DDBJ databases">
        <title>Whole genome sequencing of Histamine producing bacteria.</title>
        <authorList>
            <person name="Butler K."/>
        </authorList>
    </citation>
    <scope>NUCLEOTIDE SEQUENCE [LARGE SCALE GENOMIC DNA]</scope>
    <source>
        <strain evidence="1 2">DSM 100436</strain>
    </source>
</reference>
<dbReference type="Proteomes" id="UP000241771">
    <property type="component" value="Unassembled WGS sequence"/>
</dbReference>
<comment type="caution">
    <text evidence="1">The sequence shown here is derived from an EMBL/GenBank/DDBJ whole genome shotgun (WGS) entry which is preliminary data.</text>
</comment>
<dbReference type="EMBL" id="PYMA01000034">
    <property type="protein sequence ID" value="PSW09160.1"/>
    <property type="molecule type" value="Genomic_DNA"/>
</dbReference>
<name>A0A2T3N7R8_9GAMM</name>
<dbReference type="RefSeq" id="WP_036819601.1">
    <property type="nucleotide sequence ID" value="NZ_JGVO01000228.1"/>
</dbReference>
<proteinExistence type="predicted"/>
<evidence type="ECO:0000313" key="1">
    <source>
        <dbReference type="EMBL" id="PSW09160.1"/>
    </source>
</evidence>
<sequence length="146" mass="16149">MQSQFEVEAQSNPDVPIAITNYGTTLPDSKGNVGFRVYFRNTSPLDVTSVRFNVQAYELSGREQVGISAPKVEKHLQFNQPLPSGQGAHPLWRGVWQGNDNIACGRVSSVDVTYSDGVKVHIPQDALSKMIYNNNCLNLEGDEYAF</sequence>
<keyword evidence="2" id="KW-1185">Reference proteome</keyword>
<accession>A0A2T3N7R8</accession>
<gene>
    <name evidence="1" type="ORF">C9I98_26115</name>
</gene>
<evidence type="ECO:0000313" key="2">
    <source>
        <dbReference type="Proteomes" id="UP000241771"/>
    </source>
</evidence>
<protein>
    <submittedName>
        <fullName evidence="1">Uncharacterized protein</fullName>
    </submittedName>
</protein>
<organism evidence="1 2">
    <name type="scientific">Photobacterium sanctipauli</name>
    <dbReference type="NCBI Taxonomy" id="1342794"/>
    <lineage>
        <taxon>Bacteria</taxon>
        <taxon>Pseudomonadati</taxon>
        <taxon>Pseudomonadota</taxon>
        <taxon>Gammaproteobacteria</taxon>
        <taxon>Vibrionales</taxon>
        <taxon>Vibrionaceae</taxon>
        <taxon>Photobacterium</taxon>
    </lineage>
</organism>
<dbReference type="AlphaFoldDB" id="A0A2T3N7R8"/>